<dbReference type="InterPro" id="IPR043502">
    <property type="entry name" value="DNA/RNA_pol_sf"/>
</dbReference>
<name>A0ABQ5KC48_9EUKA</name>
<keyword evidence="9" id="KW-1185">Reference proteome</keyword>
<proteinExistence type="predicted"/>
<evidence type="ECO:0000256" key="1">
    <source>
        <dbReference type="ARBA" id="ARBA00022679"/>
    </source>
</evidence>
<dbReference type="Proteomes" id="UP001057375">
    <property type="component" value="Unassembled WGS sequence"/>
</dbReference>
<feature type="domain" description="Reverse transcriptase RNase H-like" evidence="7">
    <location>
        <begin position="2"/>
        <end position="92"/>
    </location>
</feature>
<keyword evidence="4" id="KW-0255">Endonuclease</keyword>
<sequence>KEHSVFCDASHYGIGAVLLQEGKPVMFIAKKFSDSQLNWTVIEKEAFAIYFALKKIEYLVSGIHFTLFTDHQDLLYLLKAPSAKIIRWSQYIFSFDLEFVQISGKENPIADYLSRLWTPVAIGSKAISLRVVESDEMKDYLLRLHHSPGQVHIPKSTMILAIKKSGYTWRTLEEDADSFCRECLLCQKTTGSPPSNALMGSTLRLKPFETV</sequence>
<accession>A0ABQ5KC48</accession>
<evidence type="ECO:0000256" key="2">
    <source>
        <dbReference type="ARBA" id="ARBA00022695"/>
    </source>
</evidence>
<keyword evidence="2" id="KW-0548">Nucleotidyltransferase</keyword>
<evidence type="ECO:0000256" key="6">
    <source>
        <dbReference type="ARBA" id="ARBA00022918"/>
    </source>
</evidence>
<evidence type="ECO:0000256" key="5">
    <source>
        <dbReference type="ARBA" id="ARBA00022801"/>
    </source>
</evidence>
<keyword evidence="3" id="KW-0540">Nuclease</keyword>
<dbReference type="Pfam" id="PF17917">
    <property type="entry name" value="RT_RNaseH"/>
    <property type="match status" value="1"/>
</dbReference>
<feature type="non-terminal residue" evidence="8">
    <location>
        <position position="1"/>
    </location>
</feature>
<evidence type="ECO:0000313" key="9">
    <source>
        <dbReference type="Proteomes" id="UP001057375"/>
    </source>
</evidence>
<feature type="non-terminal residue" evidence="8">
    <location>
        <position position="211"/>
    </location>
</feature>
<organism evidence="8 9">
    <name type="scientific">Aduncisulcus paluster</name>
    <dbReference type="NCBI Taxonomy" id="2918883"/>
    <lineage>
        <taxon>Eukaryota</taxon>
        <taxon>Metamonada</taxon>
        <taxon>Carpediemonas-like organisms</taxon>
        <taxon>Aduncisulcus</taxon>
    </lineage>
</organism>
<comment type="caution">
    <text evidence="8">The sequence shown here is derived from an EMBL/GenBank/DDBJ whole genome shotgun (WGS) entry which is preliminary data.</text>
</comment>
<dbReference type="EMBL" id="BQXS01008566">
    <property type="protein sequence ID" value="GKT30047.1"/>
    <property type="molecule type" value="Genomic_DNA"/>
</dbReference>
<keyword evidence="6" id="KW-0695">RNA-directed DNA polymerase</keyword>
<evidence type="ECO:0000259" key="7">
    <source>
        <dbReference type="Pfam" id="PF17917"/>
    </source>
</evidence>
<dbReference type="InterPro" id="IPR050951">
    <property type="entry name" value="Retrovirus_Pol_polyprotein"/>
</dbReference>
<dbReference type="PANTHER" id="PTHR37984:SF5">
    <property type="entry name" value="PROTEIN NYNRIN-LIKE"/>
    <property type="match status" value="1"/>
</dbReference>
<evidence type="ECO:0000256" key="3">
    <source>
        <dbReference type="ARBA" id="ARBA00022722"/>
    </source>
</evidence>
<reference evidence="8" key="1">
    <citation type="submission" date="2022-03" db="EMBL/GenBank/DDBJ databases">
        <title>Draft genome sequence of Aduncisulcus paluster, a free-living microaerophilic Fornicata.</title>
        <authorList>
            <person name="Yuyama I."/>
            <person name="Kume K."/>
            <person name="Tamura T."/>
            <person name="Inagaki Y."/>
            <person name="Hashimoto T."/>
        </authorList>
    </citation>
    <scope>NUCLEOTIDE SEQUENCE</scope>
    <source>
        <strain evidence="8">NY0171</strain>
    </source>
</reference>
<evidence type="ECO:0000313" key="8">
    <source>
        <dbReference type="EMBL" id="GKT30047.1"/>
    </source>
</evidence>
<dbReference type="Gene3D" id="1.10.340.70">
    <property type="match status" value="1"/>
</dbReference>
<evidence type="ECO:0000256" key="4">
    <source>
        <dbReference type="ARBA" id="ARBA00022759"/>
    </source>
</evidence>
<keyword evidence="1" id="KW-0808">Transferase</keyword>
<dbReference type="SUPFAM" id="SSF56672">
    <property type="entry name" value="DNA/RNA polymerases"/>
    <property type="match status" value="1"/>
</dbReference>
<dbReference type="InterPro" id="IPR041373">
    <property type="entry name" value="RT_RNaseH"/>
</dbReference>
<gene>
    <name evidence="8" type="ORF">ADUPG1_005383</name>
</gene>
<dbReference type="PANTHER" id="PTHR37984">
    <property type="entry name" value="PROTEIN CBG26694"/>
    <property type="match status" value="1"/>
</dbReference>
<protein>
    <recommendedName>
        <fullName evidence="7">Reverse transcriptase RNase H-like domain-containing protein</fullName>
    </recommendedName>
</protein>
<dbReference type="CDD" id="cd09274">
    <property type="entry name" value="RNase_HI_RT_Ty3"/>
    <property type="match status" value="1"/>
</dbReference>
<keyword evidence="5" id="KW-0378">Hydrolase</keyword>